<evidence type="ECO:0000256" key="1">
    <source>
        <dbReference type="ARBA" id="ARBA00022723"/>
    </source>
</evidence>
<evidence type="ECO:0000313" key="6">
    <source>
        <dbReference type="Proteomes" id="UP000035642"/>
    </source>
</evidence>
<dbReference type="GO" id="GO:0008270">
    <property type="term" value="F:zinc ion binding"/>
    <property type="evidence" value="ECO:0007669"/>
    <property type="project" value="UniProtKB-KW"/>
</dbReference>
<dbReference type="SUPFAM" id="SSF57850">
    <property type="entry name" value="RING/U-box"/>
    <property type="match status" value="1"/>
</dbReference>
<dbReference type="GO" id="GO:0016567">
    <property type="term" value="P:protein ubiquitination"/>
    <property type="evidence" value="ECO:0007669"/>
    <property type="project" value="TreeGrafter"/>
</dbReference>
<dbReference type="PROSITE" id="PS50089">
    <property type="entry name" value="ZF_RING_2"/>
    <property type="match status" value="1"/>
</dbReference>
<dbReference type="InterPro" id="IPR018957">
    <property type="entry name" value="Znf_C3HC4_RING-type"/>
</dbReference>
<dbReference type="STRING" id="6313.A0A158PAG9"/>
<evidence type="ECO:0000313" key="7">
    <source>
        <dbReference type="WBParaSite" id="ACAC_0000946901-mRNA-1"/>
    </source>
</evidence>
<dbReference type="InterPro" id="IPR001841">
    <property type="entry name" value="Znf_RING"/>
</dbReference>
<dbReference type="Pfam" id="PF00097">
    <property type="entry name" value="zf-C3HC4"/>
    <property type="match status" value="1"/>
</dbReference>
<keyword evidence="3" id="KW-0862">Zinc</keyword>
<evidence type="ECO:0000256" key="2">
    <source>
        <dbReference type="ARBA" id="ARBA00022771"/>
    </source>
</evidence>
<dbReference type="InterPro" id="IPR008984">
    <property type="entry name" value="SMAD_FHA_dom_sf"/>
</dbReference>
<dbReference type="GO" id="GO:0005634">
    <property type="term" value="C:nucleus"/>
    <property type="evidence" value="ECO:0007669"/>
    <property type="project" value="TreeGrafter"/>
</dbReference>
<dbReference type="GO" id="GO:0006511">
    <property type="term" value="P:ubiquitin-dependent protein catabolic process"/>
    <property type="evidence" value="ECO:0007669"/>
    <property type="project" value="TreeGrafter"/>
</dbReference>
<dbReference type="AlphaFoldDB" id="A0A158PAG9"/>
<dbReference type="WBParaSite" id="ACAC_0000946901-mRNA-1">
    <property type="protein sequence ID" value="ACAC_0000946901-mRNA-1"/>
    <property type="gene ID" value="ACAC_0000946901"/>
</dbReference>
<sequence length="326" mass="36869">MEISIVNCSSGNVLVNDVAVSCGQKKELAFHDVITLVEGTGIMDRSRPCLTWESKSFMCVRYLEEKKLFTIGSDRGCDISLASPYLAGIHAELVKNVLRGAVQYSIKPAPASVSFCFYNEESEAVNEATSSTHQIQSTVSSSIPESSGSISQSRRFDENCQREGGAIVELCNHILKTWEYLVLNDDWIWNVVRQGQNDTLSLNQLEAHLTCCVCLNIFFKPINIDPCNHKCCYSCVLSWLRQTGFSGKCPQCRTTILCIKLDPALNSIVETFLHMKPMLRRSREEIALIEASEERNINEYQHLLQYSLTADAFRSQRRATFRRWMP</sequence>
<evidence type="ECO:0000256" key="4">
    <source>
        <dbReference type="PROSITE-ProRule" id="PRU00175"/>
    </source>
</evidence>
<keyword evidence="2 4" id="KW-0863">Zinc-finger</keyword>
<dbReference type="InterPro" id="IPR052256">
    <property type="entry name" value="E3_ubiquitin-ligase_CHFR"/>
</dbReference>
<dbReference type="Gene3D" id="3.30.40.10">
    <property type="entry name" value="Zinc/RING finger domain, C3HC4 (zinc finger)"/>
    <property type="match status" value="1"/>
</dbReference>
<keyword evidence="6" id="KW-1185">Reference proteome</keyword>
<accession>A0A158PAG9</accession>
<reference evidence="6" key="1">
    <citation type="submission" date="2012-09" db="EMBL/GenBank/DDBJ databases">
        <authorList>
            <person name="Martin A.A."/>
        </authorList>
    </citation>
    <scope>NUCLEOTIDE SEQUENCE</scope>
</reference>
<dbReference type="Proteomes" id="UP000035642">
    <property type="component" value="Unassembled WGS sequence"/>
</dbReference>
<evidence type="ECO:0000256" key="3">
    <source>
        <dbReference type="ARBA" id="ARBA00022833"/>
    </source>
</evidence>
<organism evidence="6 7">
    <name type="scientific">Angiostrongylus cantonensis</name>
    <name type="common">Rat lungworm</name>
    <dbReference type="NCBI Taxonomy" id="6313"/>
    <lineage>
        <taxon>Eukaryota</taxon>
        <taxon>Metazoa</taxon>
        <taxon>Ecdysozoa</taxon>
        <taxon>Nematoda</taxon>
        <taxon>Chromadorea</taxon>
        <taxon>Rhabditida</taxon>
        <taxon>Rhabditina</taxon>
        <taxon>Rhabditomorpha</taxon>
        <taxon>Strongyloidea</taxon>
        <taxon>Metastrongylidae</taxon>
        <taxon>Angiostrongylus</taxon>
    </lineage>
</organism>
<evidence type="ECO:0000259" key="5">
    <source>
        <dbReference type="PROSITE" id="PS50089"/>
    </source>
</evidence>
<dbReference type="PANTHER" id="PTHR16079:SF4">
    <property type="entry name" value="E3 UBIQUITIN-PROTEIN LIGASE CHFR"/>
    <property type="match status" value="1"/>
</dbReference>
<dbReference type="SUPFAM" id="SSF49879">
    <property type="entry name" value="SMAD/FHA domain"/>
    <property type="match status" value="1"/>
</dbReference>
<dbReference type="PANTHER" id="PTHR16079">
    <property type="entry name" value="UBIQUITIN LIGASE PROTEIN CHFR"/>
    <property type="match status" value="1"/>
</dbReference>
<dbReference type="SMART" id="SM00184">
    <property type="entry name" value="RING"/>
    <property type="match status" value="1"/>
</dbReference>
<dbReference type="GO" id="GO:0004842">
    <property type="term" value="F:ubiquitin-protein transferase activity"/>
    <property type="evidence" value="ECO:0007669"/>
    <property type="project" value="TreeGrafter"/>
</dbReference>
<name>A0A158PAG9_ANGCA</name>
<feature type="domain" description="RING-type" evidence="5">
    <location>
        <begin position="211"/>
        <end position="253"/>
    </location>
</feature>
<keyword evidence="1" id="KW-0479">Metal-binding</keyword>
<reference evidence="7" key="2">
    <citation type="submission" date="2016-04" db="UniProtKB">
        <authorList>
            <consortium name="WormBaseParasite"/>
        </authorList>
    </citation>
    <scope>IDENTIFICATION</scope>
</reference>
<protein>
    <submittedName>
        <fullName evidence="7">RING-type domain-containing protein</fullName>
    </submittedName>
</protein>
<proteinExistence type="predicted"/>
<dbReference type="InterPro" id="IPR013083">
    <property type="entry name" value="Znf_RING/FYVE/PHD"/>
</dbReference>